<evidence type="ECO:0000256" key="1">
    <source>
        <dbReference type="SAM" id="Phobius"/>
    </source>
</evidence>
<name>A0A6A6R453_9PEZI</name>
<sequence>MKPSWGLIVFSLYCAASATSKSPVGHVYTYDAAIKSKDTTQESLVTAETARLIIAQRLGLSRFHSLNSADEEVVQQLNRYGGRQQKLFGGDRESNHAHALIWLDNVEDPQDIISESDLADYSHLTFSNPAHPSANEDLVYHFLEQAEFLPKQHDPQLKSYDSETAIHNILADETPINHKTFLYVKLPKPKPIQKDGDFAGADTYRKEVSDLLAAAKDLGFSFTVVLSPRGIVTSKKHPYGTYTIPTHHLERRGQVPEAILSSSAAVASHAANVINNTETTPTLPLAKDGPLLGILKSCYASESACISATRNCTGHGACYLSRHGEDRSGSKTKFPDCYSCGCIPTVVERGEGKGHKTTNWGGPACQKKDVVVEFWLFAGATVMLMFLVGTGIGMLYSMGEEELPSVIGAGVSGPTRK</sequence>
<dbReference type="PANTHER" id="PTHR36853">
    <property type="entry name" value="EXPRESSED PROTEIN"/>
    <property type="match status" value="1"/>
</dbReference>
<gene>
    <name evidence="5" type="ORF">BU16DRAFT_524350</name>
</gene>
<keyword evidence="1" id="KW-0812">Transmembrane</keyword>
<evidence type="ECO:0000256" key="2">
    <source>
        <dbReference type="SAM" id="SignalP"/>
    </source>
</evidence>
<evidence type="ECO:0000259" key="3">
    <source>
        <dbReference type="Pfam" id="PF12955"/>
    </source>
</evidence>
<dbReference type="EMBL" id="MU004185">
    <property type="protein sequence ID" value="KAF2498197.1"/>
    <property type="molecule type" value="Genomic_DNA"/>
</dbReference>
<feature type="transmembrane region" description="Helical" evidence="1">
    <location>
        <begin position="374"/>
        <end position="396"/>
    </location>
</feature>
<dbReference type="Pfam" id="PF21656">
    <property type="entry name" value="DUF6859"/>
    <property type="match status" value="1"/>
</dbReference>
<evidence type="ECO:0000313" key="5">
    <source>
        <dbReference type="EMBL" id="KAF2498197.1"/>
    </source>
</evidence>
<feature type="chain" id="PRO_5025645673" evidence="2">
    <location>
        <begin position="21"/>
        <end position="417"/>
    </location>
</feature>
<proteinExistence type="predicted"/>
<dbReference type="GO" id="GO:0005783">
    <property type="term" value="C:endoplasmic reticulum"/>
    <property type="evidence" value="ECO:0007669"/>
    <property type="project" value="TreeGrafter"/>
</dbReference>
<dbReference type="AlphaFoldDB" id="A0A6A6R453"/>
<keyword evidence="6" id="KW-1185">Reference proteome</keyword>
<keyword evidence="2" id="KW-0732">Signal</keyword>
<dbReference type="InterPro" id="IPR053065">
    <property type="entry name" value="Archenteron_Induction-Rel"/>
</dbReference>
<organism evidence="5 6">
    <name type="scientific">Lophium mytilinum</name>
    <dbReference type="NCBI Taxonomy" id="390894"/>
    <lineage>
        <taxon>Eukaryota</taxon>
        <taxon>Fungi</taxon>
        <taxon>Dikarya</taxon>
        <taxon>Ascomycota</taxon>
        <taxon>Pezizomycotina</taxon>
        <taxon>Dothideomycetes</taxon>
        <taxon>Pleosporomycetidae</taxon>
        <taxon>Mytilinidiales</taxon>
        <taxon>Mytilinidiaceae</taxon>
        <taxon>Lophium</taxon>
    </lineage>
</organism>
<dbReference type="InterPro" id="IPR049205">
    <property type="entry name" value="Vps3844_N"/>
</dbReference>
<dbReference type="Pfam" id="PF12955">
    <property type="entry name" value="Vps3844_C"/>
    <property type="match status" value="1"/>
</dbReference>
<dbReference type="InterPro" id="IPR024382">
    <property type="entry name" value="Vps3844_C"/>
</dbReference>
<reference evidence="5" key="1">
    <citation type="journal article" date="2020" name="Stud. Mycol.">
        <title>101 Dothideomycetes genomes: a test case for predicting lifestyles and emergence of pathogens.</title>
        <authorList>
            <person name="Haridas S."/>
            <person name="Albert R."/>
            <person name="Binder M."/>
            <person name="Bloem J."/>
            <person name="Labutti K."/>
            <person name="Salamov A."/>
            <person name="Andreopoulos B."/>
            <person name="Baker S."/>
            <person name="Barry K."/>
            <person name="Bills G."/>
            <person name="Bluhm B."/>
            <person name="Cannon C."/>
            <person name="Castanera R."/>
            <person name="Culley D."/>
            <person name="Daum C."/>
            <person name="Ezra D."/>
            <person name="Gonzalez J."/>
            <person name="Henrissat B."/>
            <person name="Kuo A."/>
            <person name="Liang C."/>
            <person name="Lipzen A."/>
            <person name="Lutzoni F."/>
            <person name="Magnuson J."/>
            <person name="Mondo S."/>
            <person name="Nolan M."/>
            <person name="Ohm R."/>
            <person name="Pangilinan J."/>
            <person name="Park H.-J."/>
            <person name="Ramirez L."/>
            <person name="Alfaro M."/>
            <person name="Sun H."/>
            <person name="Tritt A."/>
            <person name="Yoshinaga Y."/>
            <person name="Zwiers L.-H."/>
            <person name="Turgeon B."/>
            <person name="Goodwin S."/>
            <person name="Spatafora J."/>
            <person name="Crous P."/>
            <person name="Grigoriev I."/>
        </authorList>
    </citation>
    <scope>NUCLEOTIDE SEQUENCE</scope>
    <source>
        <strain evidence="5">CBS 269.34</strain>
    </source>
</reference>
<feature type="domain" description="Vacuolar sorting protein Vps3844 C-terminal" evidence="3">
    <location>
        <begin position="298"/>
        <end position="409"/>
    </location>
</feature>
<feature type="signal peptide" evidence="2">
    <location>
        <begin position="1"/>
        <end position="20"/>
    </location>
</feature>
<dbReference type="OrthoDB" id="5583277at2759"/>
<dbReference type="Proteomes" id="UP000799750">
    <property type="component" value="Unassembled WGS sequence"/>
</dbReference>
<accession>A0A6A6R453</accession>
<feature type="domain" description="Vacuolar sorting protein Vps3844 N-terminal" evidence="4">
    <location>
        <begin position="46"/>
        <end position="115"/>
    </location>
</feature>
<evidence type="ECO:0000259" key="4">
    <source>
        <dbReference type="Pfam" id="PF21656"/>
    </source>
</evidence>
<evidence type="ECO:0000313" key="6">
    <source>
        <dbReference type="Proteomes" id="UP000799750"/>
    </source>
</evidence>
<protein>
    <submittedName>
        <fullName evidence="5">Uncharacterized protein</fullName>
    </submittedName>
</protein>
<keyword evidence="1" id="KW-0472">Membrane</keyword>
<keyword evidence="1" id="KW-1133">Transmembrane helix</keyword>
<dbReference type="PANTHER" id="PTHR36853:SF1">
    <property type="entry name" value="DUF3844 DOMAIN-CONTAINING PROTEIN"/>
    <property type="match status" value="1"/>
</dbReference>